<dbReference type="AlphaFoldDB" id="A0A1J5T0N8"/>
<name>A0A1J5T0N8_9ZZZZ</name>
<sequence length="252" mass="28159">MFIKAHDVRGLAALSMLLLSACSSVASVKEVTADQTGYMTKKFSPKSLSANIEKKIPPTVDSTNFGQLKITVEASNEQSDGKKQSYKNVMTLTDVGNGQIERLMEQISNDISYNLVYALTYKGIVGLRWQAVPLLGTRTTPLYEIRDVTRFDAIPSKANNEFVVEYTMGRENQMAGGITTQLACKSTRIFDAKELNEKLPGLATEFNCQQLYNKAVQSHSKWVMLQKYGFAIMTEEITSTQKTYFRVIDFNG</sequence>
<accession>A0A1J5T0N8</accession>
<dbReference type="PROSITE" id="PS51257">
    <property type="entry name" value="PROKAR_LIPOPROTEIN"/>
    <property type="match status" value="1"/>
</dbReference>
<evidence type="ECO:0000313" key="1">
    <source>
        <dbReference type="EMBL" id="OIR09832.1"/>
    </source>
</evidence>
<comment type="caution">
    <text evidence="1">The sequence shown here is derived from an EMBL/GenBank/DDBJ whole genome shotgun (WGS) entry which is preliminary data.</text>
</comment>
<gene>
    <name evidence="1" type="ORF">GALL_82380</name>
</gene>
<proteinExistence type="predicted"/>
<reference evidence="1" key="1">
    <citation type="submission" date="2016-10" db="EMBL/GenBank/DDBJ databases">
        <title>Sequence of Gallionella enrichment culture.</title>
        <authorList>
            <person name="Poehlein A."/>
            <person name="Muehling M."/>
            <person name="Daniel R."/>
        </authorList>
    </citation>
    <scope>NUCLEOTIDE SEQUENCE</scope>
</reference>
<dbReference type="EMBL" id="MLJW01000025">
    <property type="protein sequence ID" value="OIR09832.1"/>
    <property type="molecule type" value="Genomic_DNA"/>
</dbReference>
<evidence type="ECO:0008006" key="2">
    <source>
        <dbReference type="Google" id="ProtNLM"/>
    </source>
</evidence>
<protein>
    <recommendedName>
        <fullName evidence="2">Lipoprotein</fullName>
    </recommendedName>
</protein>
<organism evidence="1">
    <name type="scientific">mine drainage metagenome</name>
    <dbReference type="NCBI Taxonomy" id="410659"/>
    <lineage>
        <taxon>unclassified sequences</taxon>
        <taxon>metagenomes</taxon>
        <taxon>ecological metagenomes</taxon>
    </lineage>
</organism>